<accession>A0A0K1E8K4</accession>
<gene>
    <name evidence="1" type="ORF">CMC5_013360</name>
</gene>
<name>A0A0K1E8K4_CHOCO</name>
<dbReference type="STRING" id="52.CMC5_013360"/>
<evidence type="ECO:0000313" key="2">
    <source>
        <dbReference type="Proteomes" id="UP000067626"/>
    </source>
</evidence>
<sequence>MSIRQRDYLLRMIDQLAHAIGRAMFARKAGNLEEAQQIVQETADGLLGPVRAMVEKVDASSAALLLGSHEKITAYALLVAEEAMIQEAAGEPRAKSSHRRALELHLESARLGKEVSEVALTSIEALHGKVDLERLAPRYREVLDRLPRPTPSDPDDGPG</sequence>
<protein>
    <submittedName>
        <fullName evidence="1">Uncharacterized protein</fullName>
    </submittedName>
</protein>
<dbReference type="Proteomes" id="UP000067626">
    <property type="component" value="Chromosome"/>
</dbReference>
<organism evidence="1 2">
    <name type="scientific">Chondromyces crocatus</name>
    <dbReference type="NCBI Taxonomy" id="52"/>
    <lineage>
        <taxon>Bacteria</taxon>
        <taxon>Pseudomonadati</taxon>
        <taxon>Myxococcota</taxon>
        <taxon>Polyangia</taxon>
        <taxon>Polyangiales</taxon>
        <taxon>Polyangiaceae</taxon>
        <taxon>Chondromyces</taxon>
    </lineage>
</organism>
<evidence type="ECO:0000313" key="1">
    <source>
        <dbReference type="EMBL" id="AKT37206.1"/>
    </source>
</evidence>
<dbReference type="OrthoDB" id="5520156at2"/>
<reference evidence="1 2" key="1">
    <citation type="submission" date="2015-07" db="EMBL/GenBank/DDBJ databases">
        <title>Genome analysis of myxobacterium Chondromyces crocatus Cm c5 reveals a high potential for natural compound synthesis and the genetic basis for the loss of fruiting body formation.</title>
        <authorList>
            <person name="Zaburannyi N."/>
            <person name="Bunk B."/>
            <person name="Maier J."/>
            <person name="Overmann J."/>
            <person name="Mueller R."/>
        </authorList>
    </citation>
    <scope>NUCLEOTIDE SEQUENCE [LARGE SCALE GENOMIC DNA]</scope>
    <source>
        <strain evidence="1 2">Cm c5</strain>
    </source>
</reference>
<dbReference type="EMBL" id="CP012159">
    <property type="protein sequence ID" value="AKT37206.1"/>
    <property type="molecule type" value="Genomic_DNA"/>
</dbReference>
<proteinExistence type="predicted"/>
<dbReference type="KEGG" id="ccro:CMC5_013360"/>
<dbReference type="AlphaFoldDB" id="A0A0K1E8K4"/>
<keyword evidence="2" id="KW-1185">Reference proteome</keyword>
<dbReference type="RefSeq" id="WP_050429607.1">
    <property type="nucleotide sequence ID" value="NZ_CP012159.1"/>
</dbReference>